<name>A0A3P5WEC9_9RHOB</name>
<keyword evidence="2" id="KW-1185">Reference proteome</keyword>
<accession>A0A3P5WEC9</accession>
<evidence type="ECO:0000313" key="2">
    <source>
        <dbReference type="Proteomes" id="UP000277498"/>
    </source>
</evidence>
<organism evidence="1 2">
    <name type="scientific">Pseudogemmobacter humi</name>
    <dbReference type="NCBI Taxonomy" id="2483812"/>
    <lineage>
        <taxon>Bacteria</taxon>
        <taxon>Pseudomonadati</taxon>
        <taxon>Pseudomonadota</taxon>
        <taxon>Alphaproteobacteria</taxon>
        <taxon>Rhodobacterales</taxon>
        <taxon>Paracoccaceae</taxon>
        <taxon>Pseudogemmobacter</taxon>
    </lineage>
</organism>
<protein>
    <submittedName>
        <fullName evidence="1">Uncharacterized protein</fullName>
    </submittedName>
</protein>
<gene>
    <name evidence="1" type="ORF">XINFAN_00208</name>
</gene>
<sequence length="158" mass="17432">MSASLIFDIAPLGSLVAYSDGQPKPPARFTRKLAAWKSRNGVGRLVRKEPGRERPTYTTPPSFTLHEGDFGEGGIILITVMRSYGIDSDLRFRVIERPKLGQVRVVQDVGENVELLHLAEDREAAELWLARKGYSRARLEEITADEVGADAIEGRAAA</sequence>
<evidence type="ECO:0000313" key="1">
    <source>
        <dbReference type="EMBL" id="VDC19597.1"/>
    </source>
</evidence>
<dbReference type="Proteomes" id="UP000277498">
    <property type="component" value="Unassembled WGS sequence"/>
</dbReference>
<reference evidence="1 2" key="1">
    <citation type="submission" date="2018-11" db="EMBL/GenBank/DDBJ databases">
        <authorList>
            <person name="Criscuolo A."/>
        </authorList>
    </citation>
    <scope>NUCLEOTIDE SEQUENCE [LARGE SCALE GENOMIC DNA]</scope>
    <source>
        <strain evidence="1">ACIP111625</strain>
    </source>
</reference>
<dbReference type="RefSeq" id="WP_124084667.1">
    <property type="nucleotide sequence ID" value="NZ_UXAW01000030.1"/>
</dbReference>
<dbReference type="OrthoDB" id="8304384at2"/>
<proteinExistence type="predicted"/>
<dbReference type="AlphaFoldDB" id="A0A3P5WEC9"/>
<dbReference type="InterPro" id="IPR017042">
    <property type="entry name" value="UCP036055"/>
</dbReference>
<dbReference type="PIRSF" id="PIRSF036055">
    <property type="entry name" value="UCP036055"/>
    <property type="match status" value="1"/>
</dbReference>
<dbReference type="EMBL" id="UXAW01000030">
    <property type="protein sequence ID" value="VDC19597.1"/>
    <property type="molecule type" value="Genomic_DNA"/>
</dbReference>